<dbReference type="EMBL" id="MQWB01000001">
    <property type="protein sequence ID" value="OZC03794.1"/>
    <property type="molecule type" value="Genomic_DNA"/>
</dbReference>
<dbReference type="AlphaFoldDB" id="A0A259U1V4"/>
<dbReference type="OrthoDB" id="1522754at2"/>
<evidence type="ECO:0000256" key="1">
    <source>
        <dbReference type="SAM" id="MobiDB-lite"/>
    </source>
</evidence>
<gene>
    <name evidence="2" type="ORF">BSZ36_12845</name>
</gene>
<proteinExistence type="predicted"/>
<dbReference type="InParanoid" id="A0A259U1V4"/>
<dbReference type="Gene3D" id="2.60.120.380">
    <property type="match status" value="1"/>
</dbReference>
<accession>A0A259U1V4</accession>
<evidence type="ECO:0000313" key="2">
    <source>
        <dbReference type="EMBL" id="OZC03794.1"/>
    </source>
</evidence>
<evidence type="ECO:0000313" key="3">
    <source>
        <dbReference type="Proteomes" id="UP000216446"/>
    </source>
</evidence>
<keyword evidence="3" id="KW-1185">Reference proteome</keyword>
<dbReference type="Proteomes" id="UP000216446">
    <property type="component" value="Unassembled WGS sequence"/>
</dbReference>
<feature type="compositionally biased region" description="Pro residues" evidence="1">
    <location>
        <begin position="1"/>
        <end position="11"/>
    </location>
</feature>
<feature type="region of interest" description="Disordered" evidence="1">
    <location>
        <begin position="1"/>
        <end position="25"/>
    </location>
</feature>
<organism evidence="2 3">
    <name type="scientific">Rubricoccus marinus</name>
    <dbReference type="NCBI Taxonomy" id="716817"/>
    <lineage>
        <taxon>Bacteria</taxon>
        <taxon>Pseudomonadati</taxon>
        <taxon>Rhodothermota</taxon>
        <taxon>Rhodothermia</taxon>
        <taxon>Rhodothermales</taxon>
        <taxon>Rubricoccaceae</taxon>
        <taxon>Rubricoccus</taxon>
    </lineage>
</organism>
<dbReference type="RefSeq" id="WP_094549557.1">
    <property type="nucleotide sequence ID" value="NZ_MQWB01000001.1"/>
</dbReference>
<name>A0A259U1V4_9BACT</name>
<comment type="caution">
    <text evidence="2">The sequence shown here is derived from an EMBL/GenBank/DDBJ whole genome shotgun (WGS) entry which is preliminary data.</text>
</comment>
<reference evidence="2 3" key="1">
    <citation type="submission" date="2016-11" db="EMBL/GenBank/DDBJ databases">
        <title>Study of marine rhodopsin-containing bacteria.</title>
        <authorList>
            <person name="Yoshizawa S."/>
            <person name="Kumagai Y."/>
            <person name="Kogure K."/>
        </authorList>
    </citation>
    <scope>NUCLEOTIDE SEQUENCE [LARGE SCALE GENOMIC DNA]</scope>
    <source>
        <strain evidence="2 3">SG-29</strain>
    </source>
</reference>
<feature type="compositionally biased region" description="Basic and acidic residues" evidence="1">
    <location>
        <begin position="12"/>
        <end position="21"/>
    </location>
</feature>
<sequence>MSVPAELPPESPTREGSERAARRSGVAWRRDAEPALVGWLKARWAGVPPRARWASGAVLAGFLALAVWGMWDVAETPLDEGEAARNAAIARTAWAAAQRQAPTPLAAEPDGSAFASGALEPGDAETAAGKYVDFLSYTTSDSTAFTVVATSEAFTPDLSVRTPDGRRLAASVLLGTSSRAEVVGLQGPGRFDITLTTASQGASGAYQVLVGNGTARDTLRAGDALRADTLGSGRALAGRFEVGYALLAEPDRPVILEVVSSAFTPRITLLGPAGEIRQQRTLERGVSGDSLFGAVLRFRPGWDLPYTVLISSDEREATGPFALEMRTIDVKPLAGDGRPVSGELGKDSWLRDGRYVDAYRFRVSDGDDLKIDVQSQDFAPAFHLWREETRGVKDALSELNRAERAGVTAEKSDFEPGTYVLEIMSAKVGEGGAYPSGRYALTVASERPEPVRFDPSDPDAPRGWTGAIGGSATGRSPDGDTFVISVNAVSISYPRGDRTRIQLGVTVRSVDYSGPWAPWRSFASQGALMDARGRQYQPAPAESAGTGTIAEPGSERRGRLVFYADGVRTDQGRLVFSAPLGGGTSVPIVLDIPR</sequence>
<protein>
    <submittedName>
        <fullName evidence="2">Uncharacterized protein</fullName>
    </submittedName>
</protein>